<evidence type="ECO:0000313" key="12">
    <source>
        <dbReference type="EMBL" id="CAC5409568.1"/>
    </source>
</evidence>
<dbReference type="InterPro" id="IPR012347">
    <property type="entry name" value="Ferritin-like"/>
</dbReference>
<name>A0A6J8DLW1_MYTCO</name>
<feature type="binding site" evidence="8">
    <location>
        <position position="80"/>
    </location>
    <ligand>
        <name>Fe cation</name>
        <dbReference type="ChEBI" id="CHEBI:24875"/>
        <label>1</label>
    </ligand>
</feature>
<dbReference type="InterPro" id="IPR008331">
    <property type="entry name" value="Ferritin_DPS_dom"/>
</dbReference>
<evidence type="ECO:0000256" key="1">
    <source>
        <dbReference type="ARBA" id="ARBA00007513"/>
    </source>
</evidence>
<dbReference type="PANTHER" id="PTHR11431:SF75">
    <property type="entry name" value="FERRITIN"/>
    <property type="match status" value="1"/>
</dbReference>
<evidence type="ECO:0000256" key="6">
    <source>
        <dbReference type="ARBA" id="ARBA00025111"/>
    </source>
</evidence>
<feature type="binding site" evidence="8">
    <location>
        <position position="42"/>
    </location>
    <ligand>
        <name>Fe cation</name>
        <dbReference type="ChEBI" id="CHEBI:24875"/>
        <label>1</label>
    </ligand>
</feature>
<feature type="domain" description="Ferritin-like diiron" evidence="11">
    <location>
        <begin position="25"/>
        <end position="211"/>
    </location>
</feature>
<keyword evidence="13" id="KW-1185">Reference proteome</keyword>
<proteinExistence type="inferred from homology"/>
<dbReference type="Gene3D" id="1.20.1260.10">
    <property type="match status" value="1"/>
</dbReference>
<evidence type="ECO:0000256" key="4">
    <source>
        <dbReference type="ARBA" id="ARBA00023002"/>
    </source>
</evidence>
<dbReference type="OrthoDB" id="186462at2759"/>
<evidence type="ECO:0000256" key="3">
    <source>
        <dbReference type="ARBA" id="ARBA00022723"/>
    </source>
</evidence>
<dbReference type="GO" id="GO:0005737">
    <property type="term" value="C:cytoplasm"/>
    <property type="evidence" value="ECO:0007669"/>
    <property type="project" value="TreeGrafter"/>
</dbReference>
<comment type="catalytic activity">
    <reaction evidence="7 9">
        <text>4 Fe(2+) + O2 + 4 H(+) = 4 Fe(3+) + 2 H2O</text>
        <dbReference type="Rhea" id="RHEA:11148"/>
        <dbReference type="ChEBI" id="CHEBI:15377"/>
        <dbReference type="ChEBI" id="CHEBI:15378"/>
        <dbReference type="ChEBI" id="CHEBI:15379"/>
        <dbReference type="ChEBI" id="CHEBI:29033"/>
        <dbReference type="ChEBI" id="CHEBI:29034"/>
        <dbReference type="EC" id="1.16.3.1"/>
    </reaction>
</comment>
<dbReference type="PROSITE" id="PS50905">
    <property type="entry name" value="FERRITIN_LIKE"/>
    <property type="match status" value="1"/>
</dbReference>
<feature type="binding site" evidence="8">
    <location>
        <position position="77"/>
    </location>
    <ligand>
        <name>Fe cation</name>
        <dbReference type="ChEBI" id="CHEBI:24875"/>
        <label>1</label>
    </ligand>
</feature>
<comment type="similarity">
    <text evidence="1 9">Belongs to the ferritin family.</text>
</comment>
<evidence type="ECO:0000256" key="7">
    <source>
        <dbReference type="ARBA" id="ARBA00047990"/>
    </source>
</evidence>
<organism evidence="12 13">
    <name type="scientific">Mytilus coruscus</name>
    <name type="common">Sea mussel</name>
    <dbReference type="NCBI Taxonomy" id="42192"/>
    <lineage>
        <taxon>Eukaryota</taxon>
        <taxon>Metazoa</taxon>
        <taxon>Spiralia</taxon>
        <taxon>Lophotrochozoa</taxon>
        <taxon>Mollusca</taxon>
        <taxon>Bivalvia</taxon>
        <taxon>Autobranchia</taxon>
        <taxon>Pteriomorphia</taxon>
        <taxon>Mytilida</taxon>
        <taxon>Mytiloidea</taxon>
        <taxon>Mytilidae</taxon>
        <taxon>Mytilinae</taxon>
        <taxon>Mytilus</taxon>
    </lineage>
</organism>
<reference evidence="12 13" key="1">
    <citation type="submission" date="2020-06" db="EMBL/GenBank/DDBJ databases">
        <authorList>
            <person name="Li R."/>
            <person name="Bekaert M."/>
        </authorList>
    </citation>
    <scope>NUCLEOTIDE SEQUENCE [LARGE SCALE GENOMIC DNA]</scope>
    <source>
        <strain evidence="13">wild</strain>
    </source>
</reference>
<evidence type="ECO:0000256" key="2">
    <source>
        <dbReference type="ARBA" id="ARBA00022434"/>
    </source>
</evidence>
<accession>A0A6J8DLW1</accession>
<evidence type="ECO:0000256" key="5">
    <source>
        <dbReference type="ARBA" id="ARBA00023004"/>
    </source>
</evidence>
<dbReference type="InterPro" id="IPR009040">
    <property type="entry name" value="Ferritin-like_diiron"/>
</dbReference>
<dbReference type="GO" id="GO:0008199">
    <property type="term" value="F:ferric iron binding"/>
    <property type="evidence" value="ECO:0007669"/>
    <property type="project" value="InterPro"/>
</dbReference>
<feature type="chain" id="PRO_5027105296" description="Ferritin" evidence="10">
    <location>
        <begin position="17"/>
        <end position="223"/>
    </location>
</feature>
<comment type="function">
    <text evidence="9">Stores iron in a soluble, non-toxic, readily available form. Important for iron homeostasis. Iron is taken up in the ferrous form and deposited as ferric hydroxides after oxidation.</text>
</comment>
<feature type="binding site" evidence="8">
    <location>
        <position position="193"/>
    </location>
    <ligand>
        <name>Fe cation</name>
        <dbReference type="ChEBI" id="CHEBI:24875"/>
        <label>1</label>
    </ligand>
</feature>
<evidence type="ECO:0000313" key="13">
    <source>
        <dbReference type="Proteomes" id="UP000507470"/>
    </source>
</evidence>
<dbReference type="AlphaFoldDB" id="A0A6J8DLW1"/>
<keyword evidence="2 9" id="KW-0409">Iron storage</keyword>
<gene>
    <name evidence="12" type="ORF">MCOR_42833</name>
</gene>
<dbReference type="CDD" id="cd01056">
    <property type="entry name" value="Euk_Ferritin"/>
    <property type="match status" value="1"/>
</dbReference>
<protein>
    <recommendedName>
        <fullName evidence="9">Ferritin</fullName>
        <ecNumber evidence="9">1.16.3.1</ecNumber>
    </recommendedName>
</protein>
<dbReference type="EC" id="1.16.3.1" evidence="9"/>
<evidence type="ECO:0000256" key="9">
    <source>
        <dbReference type="RuleBase" id="RU361145"/>
    </source>
</evidence>
<dbReference type="EMBL" id="CACVKT020007644">
    <property type="protein sequence ID" value="CAC5409568.1"/>
    <property type="molecule type" value="Genomic_DNA"/>
</dbReference>
<feature type="binding site" evidence="8">
    <location>
        <position position="161"/>
    </location>
    <ligand>
        <name>Fe cation</name>
        <dbReference type="ChEBI" id="CHEBI:24875"/>
        <label>1</label>
    </ligand>
</feature>
<dbReference type="GO" id="GO:0004322">
    <property type="term" value="F:ferroxidase activity"/>
    <property type="evidence" value="ECO:0007669"/>
    <property type="project" value="UniProtKB-EC"/>
</dbReference>
<evidence type="ECO:0000256" key="10">
    <source>
        <dbReference type="SAM" id="SignalP"/>
    </source>
</evidence>
<dbReference type="GO" id="GO:0008198">
    <property type="term" value="F:ferrous iron binding"/>
    <property type="evidence" value="ECO:0007669"/>
    <property type="project" value="TreeGrafter"/>
</dbReference>
<sequence>MKSLFLISLVVAACSAVDDVSNVRQDFKTSTINALNEQIVKELQASYIYKAYSQYYARADVSLPGFAKFFSKASKEESEHAEKLMDYLNQRGGEVKLQDIKLNDVCDVVSNELGKHSGIENSRTQACMCYFMAKSKTWNLCGDRDEWYNGLMGMEDALVLERFVNQKLLDLHKATESDAHLSHVLEHDFLDEQVQSIKSIGDTVKQLRRVKKGLGEYLLDEKM</sequence>
<dbReference type="Proteomes" id="UP000507470">
    <property type="component" value="Unassembled WGS sequence"/>
</dbReference>
<feature type="signal peptide" evidence="10">
    <location>
        <begin position="1"/>
        <end position="16"/>
    </location>
</feature>
<keyword evidence="4 9" id="KW-0560">Oxidoreductase</keyword>
<dbReference type="InterPro" id="IPR001519">
    <property type="entry name" value="Ferritin"/>
</dbReference>
<dbReference type="InterPro" id="IPR009078">
    <property type="entry name" value="Ferritin-like_SF"/>
</dbReference>
<keyword evidence="10" id="KW-0732">Signal</keyword>
<evidence type="ECO:0000259" key="11">
    <source>
        <dbReference type="PROSITE" id="PS50905"/>
    </source>
</evidence>
<dbReference type="SUPFAM" id="SSF47240">
    <property type="entry name" value="Ferritin-like"/>
    <property type="match status" value="1"/>
</dbReference>
<comment type="function">
    <text evidence="6">Stores iron in a soluble, non-toxic, readily available form. Important for iron homeostasis. Has ferroxidase activity. Iron is taken up in the ferrous form and deposited as ferric hydroxides after oxidation.</text>
</comment>
<keyword evidence="5 8" id="KW-0408">Iron</keyword>
<dbReference type="GO" id="GO:0006826">
    <property type="term" value="P:iron ion transport"/>
    <property type="evidence" value="ECO:0007669"/>
    <property type="project" value="InterPro"/>
</dbReference>
<dbReference type="PANTHER" id="PTHR11431">
    <property type="entry name" value="FERRITIN"/>
    <property type="match status" value="1"/>
</dbReference>
<dbReference type="GO" id="GO:0006879">
    <property type="term" value="P:intracellular iron ion homeostasis"/>
    <property type="evidence" value="ECO:0007669"/>
    <property type="project" value="UniProtKB-KW"/>
</dbReference>
<dbReference type="Pfam" id="PF00210">
    <property type="entry name" value="Ferritin"/>
    <property type="match status" value="1"/>
</dbReference>
<evidence type="ECO:0000256" key="8">
    <source>
        <dbReference type="PIRSR" id="PIRSR601519-1"/>
    </source>
</evidence>
<keyword evidence="3 8" id="KW-0479">Metal-binding</keyword>